<dbReference type="RefSeq" id="WP_136863922.1">
    <property type="nucleotide sequence ID" value="NZ_SWCJ01000010.1"/>
</dbReference>
<dbReference type="Proteomes" id="UP000305675">
    <property type="component" value="Unassembled WGS sequence"/>
</dbReference>
<name>A0A4U1BP12_9GAMM</name>
<dbReference type="Pfam" id="PF00535">
    <property type="entry name" value="Glycos_transf_2"/>
    <property type="match status" value="1"/>
</dbReference>
<protein>
    <submittedName>
        <fullName evidence="2">Glycosyltransferase family 2 protein</fullName>
    </submittedName>
</protein>
<dbReference type="GO" id="GO:0016740">
    <property type="term" value="F:transferase activity"/>
    <property type="evidence" value="ECO:0007669"/>
    <property type="project" value="UniProtKB-KW"/>
</dbReference>
<gene>
    <name evidence="2" type="ORF">FCL42_13365</name>
</gene>
<dbReference type="Gene3D" id="3.90.550.10">
    <property type="entry name" value="Spore Coat Polysaccharide Biosynthesis Protein SpsA, Chain A"/>
    <property type="match status" value="1"/>
</dbReference>
<reference evidence="2 3" key="1">
    <citation type="submission" date="2019-04" db="EMBL/GenBank/DDBJ databases">
        <authorList>
            <person name="Hwang J.C."/>
        </authorList>
    </citation>
    <scope>NUCLEOTIDE SEQUENCE [LARGE SCALE GENOMIC DNA]</scope>
    <source>
        <strain evidence="2 3">IMCC35002</strain>
    </source>
</reference>
<dbReference type="SUPFAM" id="SSF53448">
    <property type="entry name" value="Nucleotide-diphospho-sugar transferases"/>
    <property type="match status" value="1"/>
</dbReference>
<keyword evidence="2" id="KW-0808">Transferase</keyword>
<dbReference type="PANTHER" id="PTHR43685:SF2">
    <property type="entry name" value="GLYCOSYLTRANSFERASE 2-LIKE DOMAIN-CONTAINING PROTEIN"/>
    <property type="match status" value="1"/>
</dbReference>
<organism evidence="2 3">
    <name type="scientific">Ferrimonas aestuarii</name>
    <dbReference type="NCBI Taxonomy" id="2569539"/>
    <lineage>
        <taxon>Bacteria</taxon>
        <taxon>Pseudomonadati</taxon>
        <taxon>Pseudomonadota</taxon>
        <taxon>Gammaproteobacteria</taxon>
        <taxon>Alteromonadales</taxon>
        <taxon>Ferrimonadaceae</taxon>
        <taxon>Ferrimonas</taxon>
    </lineage>
</organism>
<dbReference type="InterPro" id="IPR029044">
    <property type="entry name" value="Nucleotide-diphossugar_trans"/>
</dbReference>
<accession>A0A4U1BP12</accession>
<evidence type="ECO:0000259" key="1">
    <source>
        <dbReference type="Pfam" id="PF00535"/>
    </source>
</evidence>
<keyword evidence="3" id="KW-1185">Reference proteome</keyword>
<dbReference type="CDD" id="cd00761">
    <property type="entry name" value="Glyco_tranf_GTA_type"/>
    <property type="match status" value="1"/>
</dbReference>
<dbReference type="OrthoDB" id="9802649at2"/>
<dbReference type="EMBL" id="SWCJ01000010">
    <property type="protein sequence ID" value="TKB53940.1"/>
    <property type="molecule type" value="Genomic_DNA"/>
</dbReference>
<feature type="domain" description="Glycosyltransferase 2-like" evidence="1">
    <location>
        <begin position="18"/>
        <end position="110"/>
    </location>
</feature>
<dbReference type="PANTHER" id="PTHR43685">
    <property type="entry name" value="GLYCOSYLTRANSFERASE"/>
    <property type="match status" value="1"/>
</dbReference>
<comment type="caution">
    <text evidence="2">The sequence shown here is derived from an EMBL/GenBank/DDBJ whole genome shotgun (WGS) entry which is preliminary data.</text>
</comment>
<dbReference type="InterPro" id="IPR050834">
    <property type="entry name" value="Glycosyltransf_2"/>
</dbReference>
<evidence type="ECO:0000313" key="3">
    <source>
        <dbReference type="Proteomes" id="UP000305675"/>
    </source>
</evidence>
<sequence length="273" mass="30894">MSKPLVEVLIATYEERISCVKSVVAQQHANLRYRVVHQTPSGNQYAEEVSQLITGRDDINYHRLQSRGVTKSRNWALKHAEGDIIVFMDDDVLLEKNFYEVIVKAFQAMPQADLLTFSIKETGTDALLKPYPASSIRHHKGSILKVGTIEVAGRLSRLRETAQAFPEYLGAGTSLSACDEPVYLSRLMKAGLRLFSYPQVIACHPRLSSGKVFENESQFVCRGVAFREIFGMWLAPFAIVYFYLKNRSKFSWAEGSPLSAFFKGYFLYSTLKK</sequence>
<evidence type="ECO:0000313" key="2">
    <source>
        <dbReference type="EMBL" id="TKB53940.1"/>
    </source>
</evidence>
<dbReference type="InterPro" id="IPR001173">
    <property type="entry name" value="Glyco_trans_2-like"/>
</dbReference>
<proteinExistence type="predicted"/>
<dbReference type="AlphaFoldDB" id="A0A4U1BP12"/>